<feature type="domain" description="HD-GYP" evidence="1">
    <location>
        <begin position="106"/>
        <end position="301"/>
    </location>
</feature>
<dbReference type="PANTHER" id="PTHR43155:SF2">
    <property type="entry name" value="CYCLIC DI-GMP PHOSPHODIESTERASE PA4108"/>
    <property type="match status" value="1"/>
</dbReference>
<evidence type="ECO:0000313" key="9">
    <source>
        <dbReference type="Proteomes" id="UP000324896"/>
    </source>
</evidence>
<evidence type="ECO:0000313" key="6">
    <source>
        <dbReference type="Proteomes" id="UP000198612"/>
    </source>
</evidence>
<dbReference type="SMART" id="SM00471">
    <property type="entry name" value="HDc"/>
    <property type="match status" value="1"/>
</dbReference>
<dbReference type="Proteomes" id="UP000198612">
    <property type="component" value="Unassembled WGS sequence"/>
</dbReference>
<reference evidence="5 8" key="2">
    <citation type="submission" date="2019-03" db="EMBL/GenBank/DDBJ databases">
        <title>Subsurface microbial communities from deep shales in Ohio and West Virginia, USA.</title>
        <authorList>
            <person name="Wrighton K."/>
        </authorList>
    </citation>
    <scope>NUCLEOTIDE SEQUENCE [LARGE SCALE GENOMIC DNA]</scope>
    <source>
        <strain evidence="5 8">DSMZ 11287</strain>
    </source>
</reference>
<evidence type="ECO:0000313" key="3">
    <source>
        <dbReference type="EMBL" id="SDG05084.1"/>
    </source>
</evidence>
<dbReference type="InterPro" id="IPR037522">
    <property type="entry name" value="HD_GYP_dom"/>
</dbReference>
<dbReference type="InterPro" id="IPR006675">
    <property type="entry name" value="HDIG_dom"/>
</dbReference>
<name>A0A1G6M575_9FIRM</name>
<protein>
    <submittedName>
        <fullName evidence="2">HDIG domain-containing protein</fullName>
    </submittedName>
    <submittedName>
        <fullName evidence="5">Putative nucleotidyltransferase with HDIG domain</fullName>
    </submittedName>
</protein>
<dbReference type="Gene3D" id="1.10.3210.10">
    <property type="entry name" value="Hypothetical protein af1432"/>
    <property type="match status" value="1"/>
</dbReference>
<dbReference type="PROSITE" id="PS51832">
    <property type="entry name" value="HD_GYP"/>
    <property type="match status" value="1"/>
</dbReference>
<keyword evidence="7" id="KW-1185">Reference proteome</keyword>
<dbReference type="AlphaFoldDB" id="A0A1G6M575"/>
<evidence type="ECO:0000313" key="7">
    <source>
        <dbReference type="Proteomes" id="UP000199519"/>
    </source>
</evidence>
<dbReference type="PANTHER" id="PTHR43155">
    <property type="entry name" value="CYCLIC DI-GMP PHOSPHODIESTERASE PA4108-RELATED"/>
    <property type="match status" value="1"/>
</dbReference>
<organism evidence="2 9">
    <name type="scientific">Halanaerobium congolense</name>
    <dbReference type="NCBI Taxonomy" id="54121"/>
    <lineage>
        <taxon>Bacteria</taxon>
        <taxon>Bacillati</taxon>
        <taxon>Bacillota</taxon>
        <taxon>Clostridia</taxon>
        <taxon>Halanaerobiales</taxon>
        <taxon>Halanaerobiaceae</taxon>
        <taxon>Halanaerobium</taxon>
    </lineage>
</organism>
<dbReference type="InterPro" id="IPR003607">
    <property type="entry name" value="HD/PDEase_dom"/>
</dbReference>
<evidence type="ECO:0000259" key="1">
    <source>
        <dbReference type="PROSITE" id="PS51832"/>
    </source>
</evidence>
<reference evidence="6 7" key="1">
    <citation type="submission" date="2016-10" db="EMBL/GenBank/DDBJ databases">
        <authorList>
            <person name="Varghese N."/>
            <person name="Submissions S."/>
        </authorList>
    </citation>
    <scope>NUCLEOTIDE SEQUENCE [LARGE SCALE GENOMIC DNA]</scope>
    <source>
        <strain evidence="2 9">WG10</strain>
        <strain evidence="3 7">WG2</strain>
        <strain evidence="4 6">WG5</strain>
    </source>
</reference>
<sequence>MRLILTKNIKEDMELARAIYENENILLNKGVKDLYKYKDKLLELGIKHLYVKDKYSYDIEVNETIKSSTRRKGKKIIKKTFDKIKRGFLDLDTKELKDVVQNITDDLIFNEDVLLNLVSLKSTSDYTYEHSVNVSVICIALGKMLGYNKDELFKLGMGAMLHDIGKTLIPEEIINKPGSLTEYEYEIIKNHPQLGFNYLQKINSISSLSRIIVYSHHERIDGSGYPRGLKGSRIHEFARLAAIADVFDALTSDRVYRDKWPTYKAAEYITASSEKLFDYHLVKKILPKVSFYPNGTEVILSIGYRGIVKKQNIGFPTRPVIKLIEDDDGEEINSTLDLLKYLNITITKVIT</sequence>
<gene>
    <name evidence="5" type="ORF">C7954_1027</name>
    <name evidence="2" type="ORF">SAMN04488597_10783</name>
    <name evidence="3" type="ORF">SAMN04488598_1417</name>
    <name evidence="4" type="ORF">SAMN04515652_14115</name>
</gene>
<evidence type="ECO:0000313" key="8">
    <source>
        <dbReference type="Proteomes" id="UP000295472"/>
    </source>
</evidence>
<dbReference type="SUPFAM" id="SSF109604">
    <property type="entry name" value="HD-domain/PDEase-like"/>
    <property type="match status" value="1"/>
</dbReference>
<dbReference type="Pfam" id="PF13487">
    <property type="entry name" value="HD_5"/>
    <property type="match status" value="1"/>
</dbReference>
<dbReference type="Proteomes" id="UP000199519">
    <property type="component" value="Unassembled WGS sequence"/>
</dbReference>
<dbReference type="Proteomes" id="UP000295472">
    <property type="component" value="Unassembled WGS sequence"/>
</dbReference>
<dbReference type="GO" id="GO:0016740">
    <property type="term" value="F:transferase activity"/>
    <property type="evidence" value="ECO:0007669"/>
    <property type="project" value="UniProtKB-KW"/>
</dbReference>
<dbReference type="EMBL" id="FMYT01000007">
    <property type="protein sequence ID" value="SDC50115.1"/>
    <property type="molecule type" value="Genomic_DNA"/>
</dbReference>
<dbReference type="EMBL" id="SOEF01000002">
    <property type="protein sequence ID" value="TDX47848.1"/>
    <property type="molecule type" value="Genomic_DNA"/>
</dbReference>
<dbReference type="GeneID" id="57011594"/>
<dbReference type="CDD" id="cd00077">
    <property type="entry name" value="HDc"/>
    <property type="match status" value="1"/>
</dbReference>
<evidence type="ECO:0000313" key="5">
    <source>
        <dbReference type="EMBL" id="TDX47848.1"/>
    </source>
</evidence>
<dbReference type="EMBL" id="FNBJ01000041">
    <property type="protein sequence ID" value="SDG05084.1"/>
    <property type="molecule type" value="Genomic_DNA"/>
</dbReference>
<keyword evidence="5" id="KW-0808">Transferase</keyword>
<proteinExistence type="predicted"/>
<accession>A0A1G6M575</accession>
<dbReference type="EMBL" id="FOHG01000041">
    <property type="protein sequence ID" value="SET21390.1"/>
    <property type="molecule type" value="Genomic_DNA"/>
</dbReference>
<evidence type="ECO:0000313" key="2">
    <source>
        <dbReference type="EMBL" id="SDC50115.1"/>
    </source>
</evidence>
<dbReference type="RefSeq" id="WP_089656190.1">
    <property type="nucleotide sequence ID" value="NZ_FMYT01000007.1"/>
</dbReference>
<evidence type="ECO:0000313" key="4">
    <source>
        <dbReference type="EMBL" id="SET21390.1"/>
    </source>
</evidence>
<dbReference type="NCBIfam" id="TIGR00277">
    <property type="entry name" value="HDIG"/>
    <property type="match status" value="1"/>
</dbReference>
<dbReference type="Proteomes" id="UP000324896">
    <property type="component" value="Unassembled WGS sequence"/>
</dbReference>